<evidence type="ECO:0000256" key="2">
    <source>
        <dbReference type="ARBA" id="ARBA00022729"/>
    </source>
</evidence>
<reference evidence="3" key="1">
    <citation type="submission" date="2016-10" db="EMBL/GenBank/DDBJ databases">
        <authorList>
            <person name="de Groot N.N."/>
        </authorList>
    </citation>
    <scope>NUCLEOTIDE SEQUENCE</scope>
</reference>
<organism evidence="3">
    <name type="scientific">hydrothermal vent metagenome</name>
    <dbReference type="NCBI Taxonomy" id="652676"/>
    <lineage>
        <taxon>unclassified sequences</taxon>
        <taxon>metagenomes</taxon>
        <taxon>ecological metagenomes</taxon>
    </lineage>
</organism>
<dbReference type="GO" id="GO:0016020">
    <property type="term" value="C:membrane"/>
    <property type="evidence" value="ECO:0007669"/>
    <property type="project" value="InterPro"/>
</dbReference>
<dbReference type="PANTHER" id="PTHR34596:SF2">
    <property type="entry name" value="CHITOPORIN"/>
    <property type="match status" value="1"/>
</dbReference>
<dbReference type="Pfam" id="PF03573">
    <property type="entry name" value="OprD"/>
    <property type="match status" value="1"/>
</dbReference>
<proteinExistence type="predicted"/>
<evidence type="ECO:0000313" key="3">
    <source>
        <dbReference type="EMBL" id="SFV51059.1"/>
    </source>
</evidence>
<keyword evidence="1" id="KW-0813">Transport</keyword>
<dbReference type="InterPro" id="IPR005318">
    <property type="entry name" value="OM_porin_bac"/>
</dbReference>
<dbReference type="SUPFAM" id="SSF56935">
    <property type="entry name" value="Porins"/>
    <property type="match status" value="1"/>
</dbReference>
<keyword evidence="2" id="KW-0732">Signal</keyword>
<sequence length="481" mass="54087">MKKNIIKLTVGLSTIITLSTDAYATLKSDKVTLKNNMTIKYNQLPGSVDSLSAMFKEGIFYGRIRVNTFYWDWDKEIQNKTKDNKAMGVGGSLIYKSAKFSGISTTFGLYTSQNPDFFRMDKKDVAYVKAGKDTFSRYKVQTEGEFGMNVLAQAYLQYDRAKMSIIAGRQLFESVFTQSNDTKMIPNSFDGITITSNDIQNTTIKVGYLLKQKLRDHISSHDVIAYDPNNQNNGNDDSAVNKSLTVDLVGDNNKLIIASITNRSFKNLKTNISYATVPNILSELSLEGHYTIPVGSWKIIPGVRYMMQFDKLHTTTAVANLKGDTTGYKDPNSLDTDLLCARIDFKNGAFLGRLGYSKVADKADIIAPWRAAPTGGFTRAMGQYNWYANTKTYLIRAGYDFSKAHIIPGFSIMARYAIEDFDDNKPKVQADTNILNIDARQNIAHDMELKLRIGLADMKTGSTNKSDLSYNEYRFEINYFF</sequence>
<dbReference type="AlphaFoldDB" id="A0A1W1BC60"/>
<dbReference type="InterPro" id="IPR023614">
    <property type="entry name" value="Porin_dom_sf"/>
</dbReference>
<protein>
    <submittedName>
        <fullName evidence="3">Outer membrane porin</fullName>
    </submittedName>
</protein>
<accession>A0A1W1BC60</accession>
<evidence type="ECO:0000256" key="1">
    <source>
        <dbReference type="ARBA" id="ARBA00022448"/>
    </source>
</evidence>
<dbReference type="EMBL" id="FPHB01000013">
    <property type="protein sequence ID" value="SFV51059.1"/>
    <property type="molecule type" value="Genomic_DNA"/>
</dbReference>
<dbReference type="Gene3D" id="2.40.160.10">
    <property type="entry name" value="Porin"/>
    <property type="match status" value="1"/>
</dbReference>
<gene>
    <name evidence="3" type="ORF">MNB_SM-7-117</name>
</gene>
<dbReference type="PANTHER" id="PTHR34596">
    <property type="entry name" value="CHITOPORIN"/>
    <property type="match status" value="1"/>
</dbReference>
<dbReference type="GO" id="GO:0015288">
    <property type="term" value="F:porin activity"/>
    <property type="evidence" value="ECO:0007669"/>
    <property type="project" value="TreeGrafter"/>
</dbReference>
<name>A0A1W1BC60_9ZZZZ</name>